<comment type="caution">
    <text evidence="2">The sequence shown here is derived from an EMBL/GenBank/DDBJ whole genome shotgun (WGS) entry which is preliminary data.</text>
</comment>
<evidence type="ECO:0000313" key="3">
    <source>
        <dbReference type="Proteomes" id="UP000193685"/>
    </source>
</evidence>
<protein>
    <submittedName>
        <fullName evidence="2">Uncharacterized protein</fullName>
    </submittedName>
</protein>
<evidence type="ECO:0000313" key="2">
    <source>
        <dbReference type="EMBL" id="ORY84794.1"/>
    </source>
</evidence>
<name>A0A1Y2FN72_PROLT</name>
<gene>
    <name evidence="2" type="ORF">BCR37DRAFT_251661</name>
</gene>
<dbReference type="OrthoDB" id="73919at2759"/>
<proteinExistence type="predicted"/>
<dbReference type="Proteomes" id="UP000193685">
    <property type="component" value="Unassembled WGS sequence"/>
</dbReference>
<dbReference type="STRING" id="56484.A0A1Y2FN72"/>
<keyword evidence="3" id="KW-1185">Reference proteome</keyword>
<dbReference type="RefSeq" id="XP_040726577.1">
    <property type="nucleotide sequence ID" value="XM_040866631.1"/>
</dbReference>
<dbReference type="OMA" id="PVCIDEA"/>
<feature type="compositionally biased region" description="Basic and acidic residues" evidence="1">
    <location>
        <begin position="255"/>
        <end position="272"/>
    </location>
</feature>
<accession>A0A1Y2FN72</accession>
<organism evidence="2 3">
    <name type="scientific">Protomyces lactucae-debilis</name>
    <dbReference type="NCBI Taxonomy" id="2754530"/>
    <lineage>
        <taxon>Eukaryota</taxon>
        <taxon>Fungi</taxon>
        <taxon>Dikarya</taxon>
        <taxon>Ascomycota</taxon>
        <taxon>Taphrinomycotina</taxon>
        <taxon>Taphrinomycetes</taxon>
        <taxon>Taphrinales</taxon>
        <taxon>Protomycetaceae</taxon>
        <taxon>Protomyces</taxon>
    </lineage>
</organism>
<feature type="region of interest" description="Disordered" evidence="1">
    <location>
        <begin position="221"/>
        <end position="272"/>
    </location>
</feature>
<reference evidence="2 3" key="1">
    <citation type="submission" date="2016-07" db="EMBL/GenBank/DDBJ databases">
        <title>Pervasive Adenine N6-methylation of Active Genes in Fungi.</title>
        <authorList>
            <consortium name="DOE Joint Genome Institute"/>
            <person name="Mondo S.J."/>
            <person name="Dannebaum R.O."/>
            <person name="Kuo R.C."/>
            <person name="Labutti K."/>
            <person name="Haridas S."/>
            <person name="Kuo A."/>
            <person name="Salamov A."/>
            <person name="Ahrendt S.R."/>
            <person name="Lipzen A."/>
            <person name="Sullivan W."/>
            <person name="Andreopoulos W.B."/>
            <person name="Clum A."/>
            <person name="Lindquist E."/>
            <person name="Daum C."/>
            <person name="Ramamoorthy G.K."/>
            <person name="Gryganskyi A."/>
            <person name="Culley D."/>
            <person name="Magnuson J.K."/>
            <person name="James T.Y."/>
            <person name="O'Malley M.A."/>
            <person name="Stajich J.E."/>
            <person name="Spatafora J.W."/>
            <person name="Visel A."/>
            <person name="Grigoriev I.V."/>
        </authorList>
    </citation>
    <scope>NUCLEOTIDE SEQUENCE [LARGE SCALE GENOMIC DNA]</scope>
    <source>
        <strain evidence="2 3">12-1054</strain>
    </source>
</reference>
<dbReference type="AlphaFoldDB" id="A0A1Y2FN72"/>
<dbReference type="EMBL" id="MCFI01000005">
    <property type="protein sequence ID" value="ORY84794.1"/>
    <property type="molecule type" value="Genomic_DNA"/>
</dbReference>
<feature type="compositionally biased region" description="Low complexity" evidence="1">
    <location>
        <begin position="238"/>
        <end position="250"/>
    </location>
</feature>
<sequence>MTNAGSGVGIFTYAITGDGVMHFTQTGPRFAINHLSKHAMHSNAATEVVYSVEFFFLQKEESAANAQEHAYHQSSSQEDEDGSAVMPQTIVKDESLVLHIRQGTANIQSMGENDVMNSLSKRKHSKTLAETLKLPSKKKREEARQERINEALNKNGQVRPGSSHKHEVSDFTLVIDNSSGTFMPDAAKLPDLKRFLEHNFEGLHIDALAQDDDRLKELKEKRSKKDDGMGNLRLRQASSFTSSSRSSSFSVGGQGRERAVDKLAGRHTESNA</sequence>
<evidence type="ECO:0000256" key="1">
    <source>
        <dbReference type="SAM" id="MobiDB-lite"/>
    </source>
</evidence>
<dbReference type="GeneID" id="63783230"/>